<keyword evidence="5" id="KW-1134">Transmembrane beta strand</keyword>
<feature type="domain" description="Trimeric autotransporter adhesin YadA-like stalk" evidence="13">
    <location>
        <begin position="323"/>
        <end position="364"/>
    </location>
</feature>
<dbReference type="Pfam" id="PF03895">
    <property type="entry name" value="YadA_anchor"/>
    <property type="match status" value="1"/>
</dbReference>
<dbReference type="Pfam" id="PF05662">
    <property type="entry name" value="YadA_stalk"/>
    <property type="match status" value="8"/>
</dbReference>
<dbReference type="InterPro" id="IPR045584">
    <property type="entry name" value="Pilin-like"/>
</dbReference>
<dbReference type="InterPro" id="IPR005594">
    <property type="entry name" value="YadA_C"/>
</dbReference>
<feature type="domain" description="Trimeric autotransporter adhesin YadA-like stalk" evidence="13">
    <location>
        <begin position="801"/>
        <end position="843"/>
    </location>
</feature>
<feature type="domain" description="ESPR" evidence="14">
    <location>
        <begin position="1"/>
        <end position="46"/>
    </location>
</feature>
<keyword evidence="7" id="KW-0732">Signal</keyword>
<feature type="transmembrane region" description="Helical" evidence="11">
    <location>
        <begin position="36"/>
        <end position="54"/>
    </location>
</feature>
<dbReference type="Gene3D" id="3.30.1300.30">
    <property type="entry name" value="GSPII I/J protein-like"/>
    <property type="match status" value="1"/>
</dbReference>
<sequence length="1216" mass="123131">MNKRYRVIFNETTQTYTAVAEDTPAKGKKASKATKVLVASAIGLGATTITYASWVSATNGGASAPGALLATGGAGSALQTGQTSGNDGIAMGTGTGANMASAGKESIAIGKNASAGFNASNPDSGNAFAIGHSSMASANAISLGNSARAIGDNAFALGHNTSATANNIALGNNSNAIDLNNNQLSGVGVTLNDKNYDFAAANIHNTLSIGSEKNERVITHVGAGQVTSSSTQAINGSQLYAAYEAIGGLSEQTWNIQVNDGKATPVAADNTVNFREGQNIKVTQDPNNPNALTIATADDVVFNSVGVGSVVIDSKGINAGNKKITNVTEATLSDISKDAVNGSQLYATNTIVNTTKNRVTNLESQTWKIQVNDGKATSVAADNTVNFREGQNIKVTQDSNNPNTLTIATAADVLFNSVGVGSVVINSKGINAGNQKITNVANGAITKDSQDAVNGSQIYDLIGTGDSSWDLIANNTTGTSTTTTIDKDTPLAIKAGNASTKVEISQDTDGNNTLNISTSSPLQYVDSKGAAAADQFAPTDNIVSLMDKGGKTDAAVKLTNVAEATLSDISKDAVNGSQLYATNTIVNTTKNRVTNLESQTWKIQVNDGNATSVAADNTVNFREGQNIKVTQDPANANALTIATADNVTFKSVQIGNGPIAINGNGPIIISENGLNSGGKKITNVANGTIAKDSKDAVNGGQIYDLIGTGGGSWDLIANNTAGASTTTTINKDTPLAIKGGNASTKVEISKDASGTDTLNISTSSPLQYVDSKGAVAADQFAPTDNIVSLMDKDGKTDAAVKLTNVDKGQVNPTSKDAINGSQLYSVGSSIGDIIGGGTYITKDGDIAWNDIKSDGDTYGGIGGTGETTIHDAIQSLNNKTTSASAGWMYTVDGKANSGGQVKADSNFDFASDKSSINGQDYDNITISKADSGNGIKVGLAKDIGVDSITVGETKITSAGGNLQVGQGTIAAGVTDGIGLGKDYAINAKNSLALGNGSVADTPIGTASTTIRGDTYNFAGAKPVGTVSVGSKDNERTITNVAAGQLNASSTDAVNGSQLYATNQALEKISNGGAGVVQYADPSKPTTPNGGTPTNTATLVGKDADKPVTLTNVAAGKNGTDAVNVSQLKEVEGKIGEVGDRANAGAASAMATAMLPQAFDSGSSMLGVAAADFDGEQGYAIGYSSVSEGGKWVVRAAGTANSQEKFGVGAGIGYRWG</sequence>
<gene>
    <name evidence="15" type="ORF">LVJ81_00505</name>
</gene>
<evidence type="ECO:0000256" key="4">
    <source>
        <dbReference type="ARBA" id="ARBA00022448"/>
    </source>
</evidence>
<reference evidence="15" key="2">
    <citation type="journal article" date="2022" name="Res Sq">
        <title>Evolution of multicellular longitudinally dividing oral cavity symbionts (Neisseriaceae).</title>
        <authorList>
            <person name="Nyongesa S."/>
            <person name="Weber P."/>
            <person name="Bernet E."/>
            <person name="Pullido F."/>
            <person name="Nieckarz M."/>
            <person name="Delaby M."/>
            <person name="Nieves C."/>
            <person name="Viehboeck T."/>
            <person name="Krause N."/>
            <person name="Rivera-Millot A."/>
            <person name="Nakamura A."/>
            <person name="Vischer N."/>
            <person name="VanNieuwenhze M."/>
            <person name="Brun Y."/>
            <person name="Cava F."/>
            <person name="Bulgheresi S."/>
            <person name="Veyrier F."/>
        </authorList>
    </citation>
    <scope>NUCLEOTIDE SEQUENCE</scope>
    <source>
        <strain evidence="15">SAG 1488-6</strain>
    </source>
</reference>
<proteinExistence type="inferred from homology"/>
<evidence type="ECO:0000256" key="9">
    <source>
        <dbReference type="ARBA" id="ARBA00023136"/>
    </source>
</evidence>
<dbReference type="Proteomes" id="UP000832034">
    <property type="component" value="Chromosome"/>
</dbReference>
<protein>
    <submittedName>
        <fullName evidence="15">YadA-like family protein</fullName>
    </submittedName>
</protein>
<feature type="domain" description="Trimeric autotransporter adhesin YadA-like stalk" evidence="13">
    <location>
        <begin position="557"/>
        <end position="598"/>
    </location>
</feature>
<dbReference type="Gene3D" id="2.150.10.10">
    <property type="entry name" value="Serralysin-like metalloprotease, C-terminal"/>
    <property type="match status" value="5"/>
</dbReference>
<evidence type="ECO:0000256" key="3">
    <source>
        <dbReference type="ARBA" id="ARBA00005848"/>
    </source>
</evidence>
<dbReference type="RefSeq" id="WP_019957907.1">
    <property type="nucleotide sequence ID" value="NZ_CP091512.1"/>
</dbReference>
<keyword evidence="8" id="KW-0653">Protein transport</keyword>
<evidence type="ECO:0000256" key="8">
    <source>
        <dbReference type="ARBA" id="ARBA00022927"/>
    </source>
</evidence>
<evidence type="ECO:0000256" key="5">
    <source>
        <dbReference type="ARBA" id="ARBA00022452"/>
    </source>
</evidence>
<evidence type="ECO:0000256" key="10">
    <source>
        <dbReference type="ARBA" id="ARBA00023237"/>
    </source>
</evidence>
<dbReference type="InterPro" id="IPR008635">
    <property type="entry name" value="Coiled_stalk_dom"/>
</dbReference>
<evidence type="ECO:0000256" key="11">
    <source>
        <dbReference type="SAM" id="Phobius"/>
    </source>
</evidence>
<dbReference type="EMBL" id="CP091512">
    <property type="protein sequence ID" value="UOO92565.1"/>
    <property type="molecule type" value="Genomic_DNA"/>
</dbReference>
<evidence type="ECO:0000256" key="2">
    <source>
        <dbReference type="ARBA" id="ARBA00004442"/>
    </source>
</evidence>
<dbReference type="InterPro" id="IPR024973">
    <property type="entry name" value="ESPR"/>
</dbReference>
<dbReference type="SUPFAM" id="SSF101967">
    <property type="entry name" value="Adhesin YadA, collagen-binding domain"/>
    <property type="match status" value="6"/>
</dbReference>
<evidence type="ECO:0000256" key="6">
    <source>
        <dbReference type="ARBA" id="ARBA00022692"/>
    </source>
</evidence>
<feature type="domain" description="Trimeric autotransporter adhesin YadA-like stalk" evidence="13">
    <location>
        <begin position="436"/>
        <end position="479"/>
    </location>
</feature>
<evidence type="ECO:0000259" key="13">
    <source>
        <dbReference type="Pfam" id="PF05662"/>
    </source>
</evidence>
<feature type="domain" description="Trimeric autotransporter adhesin YadA-like stalk" evidence="13">
    <location>
        <begin position="218"/>
        <end position="248"/>
    </location>
</feature>
<evidence type="ECO:0000259" key="14">
    <source>
        <dbReference type="Pfam" id="PF13018"/>
    </source>
</evidence>
<keyword evidence="4" id="KW-0813">Transport</keyword>
<dbReference type="SUPFAM" id="SSF54523">
    <property type="entry name" value="Pili subunits"/>
    <property type="match status" value="1"/>
</dbReference>
<keyword evidence="10" id="KW-0998">Cell outer membrane</keyword>
<feature type="domain" description="Trimeric autotransporter adhesin YadA-like stalk" evidence="13">
    <location>
        <begin position="1109"/>
        <end position="1147"/>
    </location>
</feature>
<evidence type="ECO:0000256" key="1">
    <source>
        <dbReference type="ARBA" id="ARBA00004241"/>
    </source>
</evidence>
<accession>A0ABY4ECB6</accession>
<feature type="domain" description="Trimeric autotransporter adhesin YadA-like stalk" evidence="13">
    <location>
        <begin position="680"/>
        <end position="724"/>
    </location>
</feature>
<organism evidence="15 16">
    <name type="scientific">Vitreoscilla stercoraria</name>
    <dbReference type="NCBI Taxonomy" id="61"/>
    <lineage>
        <taxon>Bacteria</taxon>
        <taxon>Pseudomonadati</taxon>
        <taxon>Pseudomonadota</taxon>
        <taxon>Betaproteobacteria</taxon>
        <taxon>Neisseriales</taxon>
        <taxon>Neisseriaceae</taxon>
        <taxon>Vitreoscilla</taxon>
    </lineage>
</organism>
<keyword evidence="16" id="KW-1185">Reference proteome</keyword>
<evidence type="ECO:0000313" key="15">
    <source>
        <dbReference type="EMBL" id="UOO92565.1"/>
    </source>
</evidence>
<keyword evidence="6 11" id="KW-0812">Transmembrane</keyword>
<keyword evidence="11" id="KW-1133">Transmembrane helix</keyword>
<dbReference type="Gene3D" id="1.20.5.170">
    <property type="match status" value="2"/>
</dbReference>
<comment type="subcellular location">
    <subcellularLocation>
        <location evidence="2">Cell outer membrane</location>
    </subcellularLocation>
    <subcellularLocation>
        <location evidence="1">Cell surface</location>
    </subcellularLocation>
</comment>
<feature type="domain" description="Trimeric autotransporter adhesin YadA-like stalk" evidence="13">
    <location>
        <begin position="1037"/>
        <end position="1080"/>
    </location>
</feature>
<feature type="domain" description="Trimeric autotransporter adhesin YadA-like C-terminal membrane anchor" evidence="12">
    <location>
        <begin position="1155"/>
        <end position="1215"/>
    </location>
</feature>
<keyword evidence="9 11" id="KW-0472">Membrane</keyword>
<dbReference type="Pfam" id="PF13018">
    <property type="entry name" value="ESPR"/>
    <property type="match status" value="1"/>
</dbReference>
<dbReference type="InterPro" id="IPR011049">
    <property type="entry name" value="Serralysin-like_metalloprot_C"/>
</dbReference>
<evidence type="ECO:0000313" key="16">
    <source>
        <dbReference type="Proteomes" id="UP000832034"/>
    </source>
</evidence>
<dbReference type="Gene3D" id="6.20.50.100">
    <property type="match status" value="4"/>
</dbReference>
<evidence type="ECO:0000259" key="12">
    <source>
        <dbReference type="Pfam" id="PF03895"/>
    </source>
</evidence>
<evidence type="ECO:0000256" key="7">
    <source>
        <dbReference type="ARBA" id="ARBA00022729"/>
    </source>
</evidence>
<reference evidence="15" key="1">
    <citation type="submission" date="2021-12" db="EMBL/GenBank/DDBJ databases">
        <authorList>
            <person name="Veyrier F.J."/>
        </authorList>
    </citation>
    <scope>NUCLEOTIDE SEQUENCE</scope>
    <source>
        <strain evidence="15">SAG 1488-6</strain>
    </source>
</reference>
<comment type="similarity">
    <text evidence="3">Belongs to the autotransporter-2 (AT-2) (TC 1.B.40) family.</text>
</comment>
<name>A0ABY4ECB6_VITST</name>